<protein>
    <submittedName>
        <fullName evidence="6">Ribosomal protection-like ABC-F family protein</fullName>
    </submittedName>
</protein>
<dbReference type="EMBL" id="JBHSGN010000170">
    <property type="protein sequence ID" value="MFC4677080.1"/>
    <property type="molecule type" value="Genomic_DNA"/>
</dbReference>
<dbReference type="Pfam" id="PF00005">
    <property type="entry name" value="ABC_tran"/>
    <property type="match status" value="2"/>
</dbReference>
<keyword evidence="3" id="KW-0067">ATP-binding</keyword>
<dbReference type="PANTHER" id="PTHR19211">
    <property type="entry name" value="ATP-BINDING TRANSPORT PROTEIN-RELATED"/>
    <property type="match status" value="1"/>
</dbReference>
<dbReference type="PROSITE" id="PS50893">
    <property type="entry name" value="ABC_TRANSPORTER_2"/>
    <property type="match status" value="2"/>
</dbReference>
<evidence type="ECO:0000313" key="6">
    <source>
        <dbReference type="EMBL" id="MFC4677080.1"/>
    </source>
</evidence>
<accession>A0ABV9L3I4</accession>
<evidence type="ECO:0000256" key="3">
    <source>
        <dbReference type="ARBA" id="ARBA00022840"/>
    </source>
</evidence>
<dbReference type="InterPro" id="IPR027417">
    <property type="entry name" value="P-loop_NTPase"/>
</dbReference>
<dbReference type="SMART" id="SM00382">
    <property type="entry name" value="AAA"/>
    <property type="match status" value="2"/>
</dbReference>
<dbReference type="SUPFAM" id="SSF52540">
    <property type="entry name" value="P-loop containing nucleoside triphosphate hydrolases"/>
    <property type="match status" value="2"/>
</dbReference>
<sequence length="529" mass="60404">MCISVQQLSYIHPDKEELFQDISFSITKGQKVALIGDNGSGKSTLMHILKGDLFPVSGKVIRTSHPYYIPQHFGQYNRVTVAQALRMDDKLRALHAILNGDASARNFSILDDDWDIEERSRIALSLWGLDYIDFSTSLDSLSGGEITKLFLAGIGIHEPGLILFDEPTNHLDYHYRDKLYDFISSSRKTMLIISHDRMLLNMLPEIYELRKDGIAYYAGNYEFYKMQKEQEMNSLQAKLEEQEKELRRARKIAQEVAERNQKRDARNKKDIQQKGIARIIVNTLRNKAENSTAKQKDAHEQKMGSLRENIGDIRKSLPDMKSMKTDFSTSALHAGKILITAKDVNFGYGADLLWKNPLNFQIKSGERVLLRGSNGSGKTTLLQLLTRQLPPQAGILTTADFSYVYLDQEYSIINNDHSVYEQIRQFSTGLQEHEIKTILNRFLFSYSSWDKKCGLLSGGEKMKLALSCLMVSANTPDVFILDEPTNNIDIRNVEILTSTIRDYKGTILLVSHDQYFIGQMNIDYEIELQ</sequence>
<evidence type="ECO:0000313" key="7">
    <source>
        <dbReference type="Proteomes" id="UP001596023"/>
    </source>
</evidence>
<gene>
    <name evidence="6" type="primary">abc-f</name>
    <name evidence="6" type="ORF">ACFO6W_25700</name>
</gene>
<dbReference type="InterPro" id="IPR003593">
    <property type="entry name" value="AAA+_ATPase"/>
</dbReference>
<evidence type="ECO:0000256" key="4">
    <source>
        <dbReference type="SAM" id="Coils"/>
    </source>
</evidence>
<keyword evidence="2" id="KW-0547">Nucleotide-binding</keyword>
<proteinExistence type="predicted"/>
<dbReference type="InterPro" id="IPR050611">
    <property type="entry name" value="ABCF"/>
</dbReference>
<feature type="domain" description="ABC transporter" evidence="5">
    <location>
        <begin position="3"/>
        <end position="237"/>
    </location>
</feature>
<dbReference type="Gene3D" id="3.40.50.300">
    <property type="entry name" value="P-loop containing nucleotide triphosphate hydrolases"/>
    <property type="match status" value="2"/>
</dbReference>
<evidence type="ECO:0000256" key="2">
    <source>
        <dbReference type="ARBA" id="ARBA00022741"/>
    </source>
</evidence>
<keyword evidence="4" id="KW-0175">Coiled coil</keyword>
<dbReference type="Proteomes" id="UP001596023">
    <property type="component" value="Unassembled WGS sequence"/>
</dbReference>
<organism evidence="6 7">
    <name type="scientific">Dysgonomonas termitidis</name>
    <dbReference type="NCBI Taxonomy" id="1516126"/>
    <lineage>
        <taxon>Bacteria</taxon>
        <taxon>Pseudomonadati</taxon>
        <taxon>Bacteroidota</taxon>
        <taxon>Bacteroidia</taxon>
        <taxon>Bacteroidales</taxon>
        <taxon>Dysgonomonadaceae</taxon>
        <taxon>Dysgonomonas</taxon>
    </lineage>
</organism>
<dbReference type="RefSeq" id="WP_380001921.1">
    <property type="nucleotide sequence ID" value="NZ_JBHSGN010000170.1"/>
</dbReference>
<feature type="domain" description="ABC transporter" evidence="5">
    <location>
        <begin position="339"/>
        <end position="528"/>
    </location>
</feature>
<comment type="caution">
    <text evidence="6">The sequence shown here is derived from an EMBL/GenBank/DDBJ whole genome shotgun (WGS) entry which is preliminary data.</text>
</comment>
<dbReference type="InterPro" id="IPR003439">
    <property type="entry name" value="ABC_transporter-like_ATP-bd"/>
</dbReference>
<reference evidence="7" key="1">
    <citation type="journal article" date="2019" name="Int. J. Syst. Evol. Microbiol.">
        <title>The Global Catalogue of Microorganisms (GCM) 10K type strain sequencing project: providing services to taxonomists for standard genome sequencing and annotation.</title>
        <authorList>
            <consortium name="The Broad Institute Genomics Platform"/>
            <consortium name="The Broad Institute Genome Sequencing Center for Infectious Disease"/>
            <person name="Wu L."/>
            <person name="Ma J."/>
        </authorList>
    </citation>
    <scope>NUCLEOTIDE SEQUENCE [LARGE SCALE GENOMIC DNA]</scope>
    <source>
        <strain evidence="7">CCUG 66188</strain>
    </source>
</reference>
<keyword evidence="1" id="KW-0677">Repeat</keyword>
<dbReference type="PANTHER" id="PTHR19211:SF6">
    <property type="entry name" value="BLL7188 PROTEIN"/>
    <property type="match status" value="1"/>
</dbReference>
<dbReference type="InterPro" id="IPR017871">
    <property type="entry name" value="ABC_transporter-like_CS"/>
</dbReference>
<feature type="coiled-coil region" evidence="4">
    <location>
        <begin position="225"/>
        <end position="259"/>
    </location>
</feature>
<dbReference type="PROSITE" id="PS00211">
    <property type="entry name" value="ABC_TRANSPORTER_1"/>
    <property type="match status" value="1"/>
</dbReference>
<dbReference type="CDD" id="cd03221">
    <property type="entry name" value="ABCF_EF-3"/>
    <property type="match status" value="1"/>
</dbReference>
<keyword evidence="7" id="KW-1185">Reference proteome</keyword>
<dbReference type="NCBIfam" id="NF000355">
    <property type="entry name" value="ribo_prot_ABC_F"/>
    <property type="match status" value="1"/>
</dbReference>
<name>A0ABV9L3I4_9BACT</name>
<evidence type="ECO:0000256" key="1">
    <source>
        <dbReference type="ARBA" id="ARBA00022737"/>
    </source>
</evidence>
<evidence type="ECO:0000259" key="5">
    <source>
        <dbReference type="PROSITE" id="PS50893"/>
    </source>
</evidence>